<proteinExistence type="predicted"/>
<keyword evidence="1" id="KW-0175">Coiled coil</keyword>
<reference evidence="2 3" key="1">
    <citation type="journal article" date="2020" name="Nature">
        <title>Isolation of an archaeon at the prokaryote-eukaryote interface.</title>
        <authorList>
            <person name="Imachi H."/>
            <person name="Nobu M.K."/>
            <person name="Nakahara N."/>
            <person name="Morono Y."/>
            <person name="Ogawara M."/>
            <person name="Takaki Y."/>
            <person name="Takano Y."/>
            <person name="Uematsu K."/>
            <person name="Ikuta T."/>
            <person name="Ito M."/>
            <person name="Matsui Y."/>
            <person name="Miyazaki M."/>
            <person name="Murata K."/>
            <person name="Saito Y."/>
            <person name="Sakai S."/>
            <person name="Song C."/>
            <person name="Tasumi E."/>
            <person name="Yamanaka Y."/>
            <person name="Yamaguchi T."/>
            <person name="Kamagata Y."/>
            <person name="Tamaki H."/>
            <person name="Takai K."/>
        </authorList>
    </citation>
    <scope>NUCLEOTIDE SEQUENCE [LARGE SCALE GENOMIC DNA]</scope>
    <source>
        <strain evidence="2 3">MK-D1</strain>
    </source>
</reference>
<name>A0A5B9DE25_9ARCH</name>
<evidence type="ECO:0000313" key="2">
    <source>
        <dbReference type="EMBL" id="QEE17342.1"/>
    </source>
</evidence>
<dbReference type="RefSeq" id="WP_147664237.1">
    <property type="nucleotide sequence ID" value="NZ_CP042905.2"/>
</dbReference>
<feature type="coiled-coil region" evidence="1">
    <location>
        <begin position="171"/>
        <end position="198"/>
    </location>
</feature>
<evidence type="ECO:0000313" key="3">
    <source>
        <dbReference type="Proteomes" id="UP000321408"/>
    </source>
</evidence>
<protein>
    <submittedName>
        <fullName evidence="2">Uncharacterized protein</fullName>
    </submittedName>
</protein>
<dbReference type="KEGG" id="psyt:DSAG12_03175"/>
<dbReference type="Proteomes" id="UP000321408">
    <property type="component" value="Chromosome"/>
</dbReference>
<keyword evidence="3" id="KW-1185">Reference proteome</keyword>
<reference evidence="2 3" key="2">
    <citation type="journal article" date="2024" name="Int. J. Syst. Evol. Microbiol.">
        <title>Promethearchaeum syntrophicum gen. nov., sp. nov., an anaerobic, obligately syntrophic archaeon, the first isolate of the lineage 'Asgard' archaea, and proposal of the new archaeal phylum Promethearchaeota phyl. nov. and kingdom Promethearchaeati regn. nov.</title>
        <authorList>
            <person name="Imachi H."/>
            <person name="Nobu M.K."/>
            <person name="Kato S."/>
            <person name="Takaki Y."/>
            <person name="Miyazaki M."/>
            <person name="Miyata M."/>
            <person name="Ogawara M."/>
            <person name="Saito Y."/>
            <person name="Sakai S."/>
            <person name="Tahara Y.O."/>
            <person name="Takano Y."/>
            <person name="Tasumi E."/>
            <person name="Uematsu K."/>
            <person name="Yoshimura T."/>
            <person name="Itoh T."/>
            <person name="Ohkuma M."/>
            <person name="Takai K."/>
        </authorList>
    </citation>
    <scope>NUCLEOTIDE SEQUENCE [LARGE SCALE GENOMIC DNA]</scope>
    <source>
        <strain evidence="2 3">MK-D1</strain>
    </source>
</reference>
<sequence>MRLNSYRNYIEVQRRTIDKTKKYSFFEENVSQLNYKDEIIAFPTELEGYIFNCINYLVENSFFSKYNPISNHINSHFGLRKTVTQDLLTRLTGFSLSTISRNLNQALESELINVSSKLYRKPRLYQLQSFSLRESQQVLYVDAIIFKRKIKFQKILNNLYRLKKTPPKSSFNMIKSKIKSLIQQISQFEQEFNLLRKKREKLLQFIKSKELLSENSF</sequence>
<accession>A0A5B9DE25</accession>
<organism evidence="2 3">
    <name type="scientific">Promethearchaeum syntrophicum</name>
    <dbReference type="NCBI Taxonomy" id="2594042"/>
    <lineage>
        <taxon>Archaea</taxon>
        <taxon>Promethearchaeati</taxon>
        <taxon>Promethearchaeota</taxon>
        <taxon>Promethearchaeia</taxon>
        <taxon>Promethearchaeales</taxon>
        <taxon>Promethearchaeaceae</taxon>
        <taxon>Promethearchaeum</taxon>
    </lineage>
</organism>
<gene>
    <name evidence="2" type="ORF">DSAG12_03175</name>
</gene>
<dbReference type="EMBL" id="CP042905">
    <property type="protein sequence ID" value="QEE17342.1"/>
    <property type="molecule type" value="Genomic_DNA"/>
</dbReference>
<dbReference type="GeneID" id="41331144"/>
<dbReference type="AlphaFoldDB" id="A0A5B9DE25"/>
<evidence type="ECO:0000256" key="1">
    <source>
        <dbReference type="SAM" id="Coils"/>
    </source>
</evidence>